<dbReference type="Proteomes" id="UP000272942">
    <property type="component" value="Unassembled WGS sequence"/>
</dbReference>
<keyword evidence="6" id="KW-0067">ATP-binding</keyword>
<dbReference type="GO" id="GO:0004674">
    <property type="term" value="F:protein serine/threonine kinase activity"/>
    <property type="evidence" value="ECO:0007669"/>
    <property type="project" value="UniProtKB-KW"/>
</dbReference>
<organism evidence="12">
    <name type="scientific">Echinostoma caproni</name>
    <dbReference type="NCBI Taxonomy" id="27848"/>
    <lineage>
        <taxon>Eukaryota</taxon>
        <taxon>Metazoa</taxon>
        <taxon>Spiralia</taxon>
        <taxon>Lophotrochozoa</taxon>
        <taxon>Platyhelminthes</taxon>
        <taxon>Trematoda</taxon>
        <taxon>Digenea</taxon>
        <taxon>Plagiorchiida</taxon>
        <taxon>Echinostomata</taxon>
        <taxon>Echinostomatoidea</taxon>
        <taxon>Echinostomatidae</taxon>
        <taxon>Echinostoma</taxon>
    </lineage>
</organism>
<comment type="catalytic activity">
    <reaction evidence="7">
        <text>L-threonyl-[protein] + ATP = O-phospho-L-threonyl-[protein] + ADP + H(+)</text>
        <dbReference type="Rhea" id="RHEA:46608"/>
        <dbReference type="Rhea" id="RHEA-COMP:11060"/>
        <dbReference type="Rhea" id="RHEA-COMP:11605"/>
        <dbReference type="ChEBI" id="CHEBI:15378"/>
        <dbReference type="ChEBI" id="CHEBI:30013"/>
        <dbReference type="ChEBI" id="CHEBI:30616"/>
        <dbReference type="ChEBI" id="CHEBI:61977"/>
        <dbReference type="ChEBI" id="CHEBI:456216"/>
        <dbReference type="EC" id="2.7.11.1"/>
    </reaction>
</comment>
<reference evidence="12" key="1">
    <citation type="submission" date="2016-06" db="UniProtKB">
        <authorList>
            <consortium name="WormBaseParasite"/>
        </authorList>
    </citation>
    <scope>IDENTIFICATION</scope>
</reference>
<keyword evidence="3" id="KW-0808">Transferase</keyword>
<dbReference type="EMBL" id="UZAN01051352">
    <property type="protein sequence ID" value="VDP88848.1"/>
    <property type="molecule type" value="Genomic_DNA"/>
</dbReference>
<keyword evidence="4" id="KW-0547">Nucleotide-binding</keyword>
<feature type="domain" description="UBA" evidence="9">
    <location>
        <begin position="25"/>
        <end position="65"/>
    </location>
</feature>
<proteinExistence type="predicted"/>
<keyword evidence="11" id="KW-1185">Reference proteome</keyword>
<comment type="catalytic activity">
    <reaction evidence="8">
        <text>L-seryl-[protein] + ATP = O-phospho-L-seryl-[protein] + ADP + H(+)</text>
        <dbReference type="Rhea" id="RHEA:17989"/>
        <dbReference type="Rhea" id="RHEA-COMP:9863"/>
        <dbReference type="Rhea" id="RHEA-COMP:11604"/>
        <dbReference type="ChEBI" id="CHEBI:15378"/>
        <dbReference type="ChEBI" id="CHEBI:29999"/>
        <dbReference type="ChEBI" id="CHEBI:30616"/>
        <dbReference type="ChEBI" id="CHEBI:83421"/>
        <dbReference type="ChEBI" id="CHEBI:456216"/>
        <dbReference type="EC" id="2.7.11.1"/>
    </reaction>
</comment>
<reference evidence="10 11" key="2">
    <citation type="submission" date="2018-11" db="EMBL/GenBank/DDBJ databases">
        <authorList>
            <consortium name="Pathogen Informatics"/>
        </authorList>
    </citation>
    <scope>NUCLEOTIDE SEQUENCE [LARGE SCALE GENOMIC DNA]</scope>
    <source>
        <strain evidence="10 11">Egypt</strain>
    </source>
</reference>
<gene>
    <name evidence="10" type="ORF">ECPE_LOCUS11706</name>
</gene>
<dbReference type="WBParaSite" id="ECPE_0001174101-mRNA-1">
    <property type="protein sequence ID" value="ECPE_0001174101-mRNA-1"/>
    <property type="gene ID" value="ECPE_0001174101"/>
</dbReference>
<evidence type="ECO:0000256" key="1">
    <source>
        <dbReference type="ARBA" id="ARBA00012513"/>
    </source>
</evidence>
<dbReference type="AlphaFoldDB" id="A0A183AXM1"/>
<dbReference type="OrthoDB" id="504170at2759"/>
<evidence type="ECO:0000313" key="10">
    <source>
        <dbReference type="EMBL" id="VDP88848.1"/>
    </source>
</evidence>
<dbReference type="InterPro" id="IPR009060">
    <property type="entry name" value="UBA-like_sf"/>
</dbReference>
<dbReference type="GO" id="GO:0005524">
    <property type="term" value="F:ATP binding"/>
    <property type="evidence" value="ECO:0007669"/>
    <property type="project" value="UniProtKB-KW"/>
</dbReference>
<evidence type="ECO:0000256" key="5">
    <source>
        <dbReference type="ARBA" id="ARBA00022777"/>
    </source>
</evidence>
<evidence type="ECO:0000256" key="2">
    <source>
        <dbReference type="ARBA" id="ARBA00022527"/>
    </source>
</evidence>
<evidence type="ECO:0000256" key="6">
    <source>
        <dbReference type="ARBA" id="ARBA00022840"/>
    </source>
</evidence>
<evidence type="ECO:0000313" key="12">
    <source>
        <dbReference type="WBParaSite" id="ECPE_0001174101-mRNA-1"/>
    </source>
</evidence>
<evidence type="ECO:0000256" key="3">
    <source>
        <dbReference type="ARBA" id="ARBA00022679"/>
    </source>
</evidence>
<keyword evidence="2" id="KW-0723">Serine/threonine-protein kinase</keyword>
<keyword evidence="5" id="KW-0418">Kinase</keyword>
<evidence type="ECO:0000313" key="11">
    <source>
        <dbReference type="Proteomes" id="UP000272942"/>
    </source>
</evidence>
<dbReference type="PROSITE" id="PS50030">
    <property type="entry name" value="UBA"/>
    <property type="match status" value="1"/>
</dbReference>
<evidence type="ECO:0000256" key="8">
    <source>
        <dbReference type="ARBA" id="ARBA00048679"/>
    </source>
</evidence>
<dbReference type="SMART" id="SM00165">
    <property type="entry name" value="UBA"/>
    <property type="match status" value="1"/>
</dbReference>
<protein>
    <recommendedName>
        <fullName evidence="1">non-specific serine/threonine protein kinase</fullName>
        <ecNumber evidence="1">2.7.11.1</ecNumber>
    </recommendedName>
</protein>
<evidence type="ECO:0000256" key="4">
    <source>
        <dbReference type="ARBA" id="ARBA00022741"/>
    </source>
</evidence>
<dbReference type="EC" id="2.7.11.1" evidence="1"/>
<dbReference type="SUPFAM" id="SSF46934">
    <property type="entry name" value="UBA-like"/>
    <property type="match status" value="1"/>
</dbReference>
<accession>A0A183AXM1</accession>
<dbReference type="InterPro" id="IPR015940">
    <property type="entry name" value="UBA"/>
</dbReference>
<dbReference type="FunFam" id="1.10.8.10:FF:000005">
    <property type="entry name" value="Non-specific serine/threonine protein kinase"/>
    <property type="match status" value="1"/>
</dbReference>
<evidence type="ECO:0000256" key="7">
    <source>
        <dbReference type="ARBA" id="ARBA00047899"/>
    </source>
</evidence>
<sequence>MKDRWVNIGYEDNPLRPYVEPKPDVTDPSRISAMMNMGYHLDAILNSLKSGNCDEITATYYLLEKKDDKIRDRENEASQ</sequence>
<dbReference type="Gene3D" id="1.10.8.10">
    <property type="entry name" value="DNA helicase RuvA subunit, C-terminal domain"/>
    <property type="match status" value="1"/>
</dbReference>
<name>A0A183AXM1_9TREM</name>
<evidence type="ECO:0000259" key="9">
    <source>
        <dbReference type="PROSITE" id="PS50030"/>
    </source>
</evidence>